<gene>
    <name evidence="2" type="ORF">ACFONA_07775</name>
</gene>
<dbReference type="RefSeq" id="WP_261295292.1">
    <property type="nucleotide sequence ID" value="NZ_JANQBK010000015.1"/>
</dbReference>
<protein>
    <submittedName>
        <fullName evidence="2">Uncharacterized protein</fullName>
    </submittedName>
</protein>
<accession>A0ABV7SWN9</accession>
<name>A0ABV7SWN9_9SPHN</name>
<evidence type="ECO:0000256" key="1">
    <source>
        <dbReference type="SAM" id="MobiDB-lite"/>
    </source>
</evidence>
<evidence type="ECO:0000313" key="2">
    <source>
        <dbReference type="EMBL" id="MFC3580062.1"/>
    </source>
</evidence>
<feature type="region of interest" description="Disordered" evidence="1">
    <location>
        <begin position="1"/>
        <end position="47"/>
    </location>
</feature>
<sequence>MIPTGKPDAADQPIPAERPKPAPDAPKTGSAMDDEPEPGTDPLHEGP</sequence>
<organism evidence="2 3">
    <name type="scientific">Sphingomonas hylomeconis</name>
    <dbReference type="NCBI Taxonomy" id="1395958"/>
    <lineage>
        <taxon>Bacteria</taxon>
        <taxon>Pseudomonadati</taxon>
        <taxon>Pseudomonadota</taxon>
        <taxon>Alphaproteobacteria</taxon>
        <taxon>Sphingomonadales</taxon>
        <taxon>Sphingomonadaceae</taxon>
        <taxon>Sphingomonas</taxon>
    </lineage>
</organism>
<reference evidence="3" key="1">
    <citation type="journal article" date="2019" name="Int. J. Syst. Evol. Microbiol.">
        <title>The Global Catalogue of Microorganisms (GCM) 10K type strain sequencing project: providing services to taxonomists for standard genome sequencing and annotation.</title>
        <authorList>
            <consortium name="The Broad Institute Genomics Platform"/>
            <consortium name="The Broad Institute Genome Sequencing Center for Infectious Disease"/>
            <person name="Wu L."/>
            <person name="Ma J."/>
        </authorList>
    </citation>
    <scope>NUCLEOTIDE SEQUENCE [LARGE SCALE GENOMIC DNA]</scope>
    <source>
        <strain evidence="3">KCTC 42739</strain>
    </source>
</reference>
<evidence type="ECO:0000313" key="3">
    <source>
        <dbReference type="Proteomes" id="UP001595713"/>
    </source>
</evidence>
<proteinExistence type="predicted"/>
<dbReference type="Proteomes" id="UP001595713">
    <property type="component" value="Unassembled WGS sequence"/>
</dbReference>
<dbReference type="EMBL" id="JBHRXP010000003">
    <property type="protein sequence ID" value="MFC3580062.1"/>
    <property type="molecule type" value="Genomic_DNA"/>
</dbReference>
<comment type="caution">
    <text evidence="2">The sequence shown here is derived from an EMBL/GenBank/DDBJ whole genome shotgun (WGS) entry which is preliminary data.</text>
</comment>
<keyword evidence="3" id="KW-1185">Reference proteome</keyword>